<proteinExistence type="predicted"/>
<organism evidence="2 3">
    <name type="scientific">Myotis myotis</name>
    <name type="common">Greater mouse-eared bat</name>
    <name type="synonym">Vespertilio myotis</name>
    <dbReference type="NCBI Taxonomy" id="51298"/>
    <lineage>
        <taxon>Eukaryota</taxon>
        <taxon>Metazoa</taxon>
        <taxon>Chordata</taxon>
        <taxon>Craniata</taxon>
        <taxon>Vertebrata</taxon>
        <taxon>Euteleostomi</taxon>
        <taxon>Mammalia</taxon>
        <taxon>Eutheria</taxon>
        <taxon>Laurasiatheria</taxon>
        <taxon>Chiroptera</taxon>
        <taxon>Yangochiroptera</taxon>
        <taxon>Vespertilionidae</taxon>
        <taxon>Myotis</taxon>
    </lineage>
</organism>
<feature type="compositionally biased region" description="Polar residues" evidence="1">
    <location>
        <begin position="15"/>
        <end position="30"/>
    </location>
</feature>
<keyword evidence="3" id="KW-1185">Reference proteome</keyword>
<dbReference type="AlphaFoldDB" id="A0A7J7TTV6"/>
<name>A0A7J7TTV6_MYOMY</name>
<dbReference type="EMBL" id="JABWUV010000015">
    <property type="protein sequence ID" value="KAF6304011.1"/>
    <property type="molecule type" value="Genomic_DNA"/>
</dbReference>
<reference evidence="2 3" key="1">
    <citation type="journal article" date="2020" name="Nature">
        <title>Six reference-quality genomes reveal evolution of bat adaptations.</title>
        <authorList>
            <person name="Jebb D."/>
            <person name="Huang Z."/>
            <person name="Pippel M."/>
            <person name="Hughes G.M."/>
            <person name="Lavrichenko K."/>
            <person name="Devanna P."/>
            <person name="Winkler S."/>
            <person name="Jermiin L.S."/>
            <person name="Skirmuntt E.C."/>
            <person name="Katzourakis A."/>
            <person name="Burkitt-Gray L."/>
            <person name="Ray D.A."/>
            <person name="Sullivan K.A.M."/>
            <person name="Roscito J.G."/>
            <person name="Kirilenko B.M."/>
            <person name="Davalos L.M."/>
            <person name="Corthals A.P."/>
            <person name="Power M.L."/>
            <person name="Jones G."/>
            <person name="Ransome R.D."/>
            <person name="Dechmann D.K.N."/>
            <person name="Locatelli A.G."/>
            <person name="Puechmaille S.J."/>
            <person name="Fedrigo O."/>
            <person name="Jarvis E.D."/>
            <person name="Hiller M."/>
            <person name="Vernes S.C."/>
            <person name="Myers E.W."/>
            <person name="Teeling E.C."/>
        </authorList>
    </citation>
    <scope>NUCLEOTIDE SEQUENCE [LARGE SCALE GENOMIC DNA]</scope>
    <source>
        <strain evidence="2">MMyoMyo1</strain>
        <tissue evidence="2">Flight muscle</tissue>
    </source>
</reference>
<protein>
    <submittedName>
        <fullName evidence="2">Uncharacterized protein</fullName>
    </submittedName>
</protein>
<feature type="region of interest" description="Disordered" evidence="1">
    <location>
        <begin position="12"/>
        <end position="52"/>
    </location>
</feature>
<evidence type="ECO:0000313" key="3">
    <source>
        <dbReference type="Proteomes" id="UP000527355"/>
    </source>
</evidence>
<evidence type="ECO:0000313" key="2">
    <source>
        <dbReference type="EMBL" id="KAF6304011.1"/>
    </source>
</evidence>
<accession>A0A7J7TTV6</accession>
<evidence type="ECO:0000256" key="1">
    <source>
        <dbReference type="SAM" id="MobiDB-lite"/>
    </source>
</evidence>
<gene>
    <name evidence="2" type="ORF">mMyoMyo1_008990</name>
</gene>
<comment type="caution">
    <text evidence="2">The sequence shown here is derived from an EMBL/GenBank/DDBJ whole genome shotgun (WGS) entry which is preliminary data.</text>
</comment>
<sequence>MTFYYEFQLEESHENTPSLPSTAWNESTPAQGAKWPNERVSEATSKGPEYSQDPSLARCVQILSRSPNLKGGRLSRCPGRSLGSVSCCNRVWTEQTQGTLLFPGSDHPPTSFLVTTFGTTSAILSLKTSQRHFSYLNSLLQHNHELPDSSELFPRGGGCGHPLATGTCGPPTCTCPWASISTLMIGSGGCGPLPHTLAKSKGAQHLFFSASLF</sequence>
<dbReference type="Proteomes" id="UP000527355">
    <property type="component" value="Unassembled WGS sequence"/>
</dbReference>